<comment type="similarity">
    <text evidence="6">Belongs to the binding-protein-dependent transport system permease family.</text>
</comment>
<dbReference type="Proteomes" id="UP000284202">
    <property type="component" value="Unassembled WGS sequence"/>
</dbReference>
<keyword evidence="4 6" id="KW-1133">Transmembrane helix</keyword>
<feature type="transmembrane region" description="Helical" evidence="6">
    <location>
        <begin position="380"/>
        <end position="398"/>
    </location>
</feature>
<feature type="transmembrane region" description="Helical" evidence="6">
    <location>
        <begin position="410"/>
        <end position="429"/>
    </location>
</feature>
<dbReference type="OrthoDB" id="7820570at2"/>
<evidence type="ECO:0000313" key="9">
    <source>
        <dbReference type="Proteomes" id="UP000284202"/>
    </source>
</evidence>
<proteinExistence type="inferred from homology"/>
<evidence type="ECO:0000256" key="1">
    <source>
        <dbReference type="ARBA" id="ARBA00004651"/>
    </source>
</evidence>
<dbReference type="Gene3D" id="1.10.3720.10">
    <property type="entry name" value="MetI-like"/>
    <property type="match status" value="1"/>
</dbReference>
<dbReference type="EMBL" id="QZCG01000001">
    <property type="protein sequence ID" value="RJE89392.1"/>
    <property type="molecule type" value="Genomic_DNA"/>
</dbReference>
<dbReference type="SUPFAM" id="SSF161098">
    <property type="entry name" value="MetI-like"/>
    <property type="match status" value="1"/>
</dbReference>
<keyword evidence="5 6" id="KW-0472">Membrane</keyword>
<sequence>MTAATLAMMKDAATTRLARKRMAAYTVVVLIGLYLAYVFFAFDIPGLAQRARMDNAVTLLSDSWSYKTHVTRDHRSGTISYAIEGQRKGAYPEGERPEWVSGNDDAVSVELKNGHSLRLLPGNVTEYHYPGTDPVTIRLMDDELVADVIGPAPDWITLNPRRVGITTEGGRVTITRSKTEIFRYFPGWELFFFTLDSPYHGHGLLDILFGERIDPDRPNITGAWHDFWYNPMWLHAKVAWAIFETMLMAFLGTFGAAIIALPLAFLAAKRFAPLMAVRFGMRRIFDFIRGVDGLIWTVVLSRAFGPGPMTGALAILLTDTGTFGKTFSEALENVDDKQIEGIASTGANPAQRYRFGVLPQVTPVLLSQVLYLFESNTRSATIIGAITGGGIGLLLTQALQTQQDWEEVSYYIVLVVLMVMAMDWFSGWLRARLIGGKSD</sequence>
<keyword evidence="3 6" id="KW-0812">Transmembrane</keyword>
<comment type="subcellular location">
    <subcellularLocation>
        <location evidence="1 6">Cell membrane</location>
        <topology evidence="1 6">Multi-pass membrane protein</topology>
    </subcellularLocation>
</comment>
<feature type="domain" description="ABC transmembrane type-1" evidence="7">
    <location>
        <begin position="242"/>
        <end position="426"/>
    </location>
</feature>
<dbReference type="InterPro" id="IPR005769">
    <property type="entry name" value="PhnE/PtxC"/>
</dbReference>
<feature type="transmembrane region" description="Helical" evidence="6">
    <location>
        <begin position="238"/>
        <end position="266"/>
    </location>
</feature>
<evidence type="ECO:0000256" key="5">
    <source>
        <dbReference type="ARBA" id="ARBA00023136"/>
    </source>
</evidence>
<feature type="transmembrane region" description="Helical" evidence="6">
    <location>
        <begin position="22"/>
        <end position="42"/>
    </location>
</feature>
<keyword evidence="9" id="KW-1185">Reference proteome</keyword>
<dbReference type="RefSeq" id="WP_119745291.1">
    <property type="nucleotide sequence ID" value="NZ_QZCG01000001.1"/>
</dbReference>
<reference evidence="9" key="1">
    <citation type="submission" date="2018-09" db="EMBL/GenBank/DDBJ databases">
        <title>Acidovorax cavernicola nov. sp. isolated from Gruta de las Maravillas (Aracena, Spain).</title>
        <authorList>
            <person name="Jurado V."/>
            <person name="Gutierrez-Patricio S."/>
            <person name="Gonzalez-Pimentel J.L."/>
            <person name="Miller A.Z."/>
            <person name="Laiz L."/>
            <person name="Saiz-Jimenez C."/>
        </authorList>
    </citation>
    <scope>NUCLEOTIDE SEQUENCE [LARGE SCALE GENOMIC DNA]</scope>
    <source>
        <strain evidence="9">1011MAR3C25</strain>
    </source>
</reference>
<dbReference type="NCBIfam" id="TIGR01097">
    <property type="entry name" value="PhnE"/>
    <property type="match status" value="1"/>
</dbReference>
<evidence type="ECO:0000259" key="7">
    <source>
        <dbReference type="PROSITE" id="PS50928"/>
    </source>
</evidence>
<evidence type="ECO:0000256" key="4">
    <source>
        <dbReference type="ARBA" id="ARBA00022989"/>
    </source>
</evidence>
<evidence type="ECO:0000313" key="8">
    <source>
        <dbReference type="EMBL" id="RJE89392.1"/>
    </source>
</evidence>
<dbReference type="InterPro" id="IPR000515">
    <property type="entry name" value="MetI-like"/>
</dbReference>
<dbReference type="PANTHER" id="PTHR30043">
    <property type="entry name" value="PHOSPHONATES TRANSPORT SYSTEM PERMEASE PROTEIN"/>
    <property type="match status" value="1"/>
</dbReference>
<keyword evidence="2 6" id="KW-0813">Transport</keyword>
<evidence type="ECO:0000256" key="3">
    <source>
        <dbReference type="ARBA" id="ARBA00022692"/>
    </source>
</evidence>
<dbReference type="AlphaFoldDB" id="A0A418T868"/>
<dbReference type="CDD" id="cd06261">
    <property type="entry name" value="TM_PBP2"/>
    <property type="match status" value="1"/>
</dbReference>
<evidence type="ECO:0000256" key="2">
    <source>
        <dbReference type="ARBA" id="ARBA00022448"/>
    </source>
</evidence>
<gene>
    <name evidence="8" type="primary">phnE</name>
    <name evidence="8" type="ORF">D3P04_01810</name>
</gene>
<accession>A0A418T868</accession>
<evidence type="ECO:0000256" key="6">
    <source>
        <dbReference type="RuleBase" id="RU363032"/>
    </source>
</evidence>
<dbReference type="GO" id="GO:0015416">
    <property type="term" value="F:ABC-type phosphonate transporter activity"/>
    <property type="evidence" value="ECO:0007669"/>
    <property type="project" value="InterPro"/>
</dbReference>
<dbReference type="PANTHER" id="PTHR30043:SF9">
    <property type="entry name" value="PHOSPHONATES TRANSPORT SYSTEM PERMEASE PROTEIN"/>
    <property type="match status" value="1"/>
</dbReference>
<protein>
    <submittedName>
        <fullName evidence="8">Phosphonate ABC transporter, permease protein PhnE</fullName>
    </submittedName>
</protein>
<dbReference type="PROSITE" id="PS50928">
    <property type="entry name" value="ABC_TM1"/>
    <property type="match status" value="1"/>
</dbReference>
<dbReference type="InterPro" id="IPR035906">
    <property type="entry name" value="MetI-like_sf"/>
</dbReference>
<comment type="caution">
    <text evidence="8">The sequence shown here is derived from an EMBL/GenBank/DDBJ whole genome shotgun (WGS) entry which is preliminary data.</text>
</comment>
<name>A0A418T868_9RHOB</name>
<dbReference type="Pfam" id="PF00528">
    <property type="entry name" value="BPD_transp_1"/>
    <property type="match status" value="1"/>
</dbReference>
<organism evidence="8 9">
    <name type="scientific">Paracoccus onubensis</name>
    <dbReference type="NCBI Taxonomy" id="1675788"/>
    <lineage>
        <taxon>Bacteria</taxon>
        <taxon>Pseudomonadati</taxon>
        <taxon>Pseudomonadota</taxon>
        <taxon>Alphaproteobacteria</taxon>
        <taxon>Rhodobacterales</taxon>
        <taxon>Paracoccaceae</taxon>
        <taxon>Paracoccus</taxon>
    </lineage>
</organism>
<dbReference type="GO" id="GO:0005886">
    <property type="term" value="C:plasma membrane"/>
    <property type="evidence" value="ECO:0007669"/>
    <property type="project" value="UniProtKB-SubCell"/>
</dbReference>